<organism evidence="1 2">
    <name type="scientific">Paracoccus fistulariae</name>
    <dbReference type="NCBI Taxonomy" id="658446"/>
    <lineage>
        <taxon>Bacteria</taxon>
        <taxon>Pseudomonadati</taxon>
        <taxon>Pseudomonadota</taxon>
        <taxon>Alphaproteobacteria</taxon>
        <taxon>Rhodobacterales</taxon>
        <taxon>Paracoccaceae</taxon>
        <taxon>Paracoccus</taxon>
    </lineage>
</organism>
<dbReference type="Proteomes" id="UP001219349">
    <property type="component" value="Chromosome"/>
</dbReference>
<dbReference type="Gene3D" id="1.25.40.10">
    <property type="entry name" value="Tetratricopeptide repeat domain"/>
    <property type="match status" value="1"/>
</dbReference>
<gene>
    <name evidence="1" type="ORF">JHX87_06675</name>
</gene>
<dbReference type="InterPro" id="IPR036388">
    <property type="entry name" value="WH-like_DNA-bd_sf"/>
</dbReference>
<dbReference type="PANTHER" id="PTHR35807">
    <property type="entry name" value="TRANSCRIPTIONAL REGULATOR REDD-RELATED"/>
    <property type="match status" value="1"/>
</dbReference>
<evidence type="ECO:0000313" key="2">
    <source>
        <dbReference type="Proteomes" id="UP001219349"/>
    </source>
</evidence>
<protein>
    <submittedName>
        <fullName evidence="1">Transcriptional regulator</fullName>
    </submittedName>
</protein>
<keyword evidence="2" id="KW-1185">Reference proteome</keyword>
<dbReference type="Gene3D" id="1.10.10.10">
    <property type="entry name" value="Winged helix-like DNA-binding domain superfamily/Winged helix DNA-binding domain"/>
    <property type="match status" value="1"/>
</dbReference>
<dbReference type="InterPro" id="IPR051677">
    <property type="entry name" value="AfsR-DnrI-RedD_regulator"/>
</dbReference>
<dbReference type="SUPFAM" id="SSF48452">
    <property type="entry name" value="TPR-like"/>
    <property type="match status" value="1"/>
</dbReference>
<accession>A0ABY7SND9</accession>
<dbReference type="EMBL" id="CP067136">
    <property type="protein sequence ID" value="WCR08492.1"/>
    <property type="molecule type" value="Genomic_DNA"/>
</dbReference>
<proteinExistence type="predicted"/>
<dbReference type="InterPro" id="IPR011990">
    <property type="entry name" value="TPR-like_helical_dom_sf"/>
</dbReference>
<evidence type="ECO:0000313" key="1">
    <source>
        <dbReference type="EMBL" id="WCR08492.1"/>
    </source>
</evidence>
<dbReference type="InterPro" id="IPR016032">
    <property type="entry name" value="Sig_transdc_resp-reg_C-effctor"/>
</dbReference>
<name>A0ABY7SND9_9RHOB</name>
<dbReference type="SUPFAM" id="SSF46894">
    <property type="entry name" value="C-terminal effector domain of the bipartite response regulators"/>
    <property type="match status" value="1"/>
</dbReference>
<reference evidence="1 2" key="1">
    <citation type="submission" date="2021-01" db="EMBL/GenBank/DDBJ databases">
        <title>Biogeographic distribution of Paracoccus.</title>
        <authorList>
            <person name="Hollensteiner J."/>
            <person name="Leineberger J."/>
            <person name="Brinkhoff T."/>
            <person name="Daniel R."/>
        </authorList>
    </citation>
    <scope>NUCLEOTIDE SEQUENCE [LARGE SCALE GENOMIC DNA]</scope>
    <source>
        <strain evidence="1 2">KCTC 22803</strain>
    </source>
</reference>
<sequence>MTCEGDSAFGRARASKLMDHSVEATYECSGQPQAPAPVSPARIPARVYDEYAVSSPPAALPNVTSLSETTEVVTVSRPLVRLYLLGPFGLLRGQDESCAPRIKKAQALLALLALAPRRERTRVWLRDKLWSQSDENKSSTSLRQLIFELRKDLGNLADSVLRVDRNSIGLQADALWVDYWAVQDDPAQLSVLGIDAETELLEGLDIRDEEFEEWLLFERQTWQNKSAQLFERLKEMPAFGATAPVTDVSFAPCNIEPRASLGILPNIQQGCDATTMHLADQLLEGIARNLGELQPVDIYDLREVDTPSERFLGAYETEFYIRVRTLQVHKSLTLTFFLYSAATMTLEWSQSIQVSVDELQEPDTMIISGFVSQNVDRLSKFILRSRQTEAPPESRSLMVGYTALNMMFRLDRNALTNTEAMLGQMIERYPDTLYTSLRAYAASFRIGENLGSLDAMAVGETDRLAREALDDNPFNSISLACLGHTMGYVFRDHDRAGELLERALSLNPNQAFVWDHYALHKFYTGDYKTAYDAAKKAVCLGGFSPISYGYDTTLAMTSVMIGDTAQAIVAGRSALRKQPRFNAAKRYLLASLSFAGRDAEAREIYQSLLQTDPQFADSEVQKERFRITQREKENILIDAIRKYTE</sequence>